<dbReference type="EMBL" id="BK016023">
    <property type="protein sequence ID" value="DAF90208.1"/>
    <property type="molecule type" value="Genomic_DNA"/>
</dbReference>
<organism evidence="1">
    <name type="scientific">Myoviridae sp. ct3Oc10</name>
    <dbReference type="NCBI Taxonomy" id="2825025"/>
    <lineage>
        <taxon>Viruses</taxon>
        <taxon>Duplodnaviria</taxon>
        <taxon>Heunggongvirae</taxon>
        <taxon>Uroviricota</taxon>
        <taxon>Caudoviricetes</taxon>
    </lineage>
</organism>
<sequence>MDDRKAYWFEQPHMPGMFNVAVQPIADPRDGRLHFAVPASGIWALTGKVIKDTGDYFEFECNDSVMGARGGTYKFSALDIKTFRKETCKWIAQGKEIAECCQNTADLHFWYRKNWPNPRVYEIGEWEMKENQRKKRRTDI</sequence>
<proteinExistence type="predicted"/>
<name>A0A8S5U6U9_9CAUD</name>
<reference evidence="1" key="1">
    <citation type="journal article" date="2021" name="Proc. Natl. Acad. Sci. U.S.A.">
        <title>A Catalog of Tens of Thousands of Viruses from Human Metagenomes Reveals Hidden Associations with Chronic Diseases.</title>
        <authorList>
            <person name="Tisza M.J."/>
            <person name="Buck C.B."/>
        </authorList>
    </citation>
    <scope>NUCLEOTIDE SEQUENCE</scope>
    <source>
        <strain evidence="1">Ct3Oc10</strain>
    </source>
</reference>
<protein>
    <submittedName>
        <fullName evidence="1">Uncharacterized protein</fullName>
    </submittedName>
</protein>
<accession>A0A8S5U6U9</accession>
<evidence type="ECO:0000313" key="1">
    <source>
        <dbReference type="EMBL" id="DAF90208.1"/>
    </source>
</evidence>